<dbReference type="PANTHER" id="PTHR43693:SF1">
    <property type="entry name" value="PROTEIN PHOSPHATASE CHEZ"/>
    <property type="match status" value="1"/>
</dbReference>
<accession>W4QBC1</accession>
<dbReference type="Proteomes" id="UP000018895">
    <property type="component" value="Unassembled WGS sequence"/>
</dbReference>
<dbReference type="EMBL" id="BAUU01000003">
    <property type="protein sequence ID" value="GAE29267.1"/>
    <property type="molecule type" value="Genomic_DNA"/>
</dbReference>
<dbReference type="InterPro" id="IPR007597">
    <property type="entry name" value="CheC"/>
</dbReference>
<dbReference type="OrthoDB" id="9812187at2"/>
<feature type="domain" description="CheC-like protein" evidence="3">
    <location>
        <begin position="111"/>
        <end position="148"/>
    </location>
</feature>
<dbReference type="RefSeq" id="WP_035340628.1">
    <property type="nucleotide sequence ID" value="NZ_BAUU01000003.1"/>
</dbReference>
<evidence type="ECO:0000256" key="1">
    <source>
        <dbReference type="ARBA" id="ARBA00022500"/>
    </source>
</evidence>
<dbReference type="GO" id="GO:0016787">
    <property type="term" value="F:hydrolase activity"/>
    <property type="evidence" value="ECO:0007669"/>
    <property type="project" value="UniProtKB-KW"/>
</dbReference>
<evidence type="ECO:0000313" key="5">
    <source>
        <dbReference type="Proteomes" id="UP000018895"/>
    </source>
</evidence>
<dbReference type="Gene3D" id="3.40.1550.10">
    <property type="entry name" value="CheC-like"/>
    <property type="match status" value="1"/>
</dbReference>
<keyword evidence="1" id="KW-0145">Chemotaxis</keyword>
<reference evidence="4" key="1">
    <citation type="journal article" date="2014" name="Genome Announc.">
        <title>Draft Genome Sequences of Three Alkaliphilic Bacillus Strains, Bacillus wakoensis JCM 9140T, Bacillus akibai JCM 9157T, and Bacillus hemicellulosilyticus JCM 9152T.</title>
        <authorList>
            <person name="Yuki M."/>
            <person name="Oshima K."/>
            <person name="Suda W."/>
            <person name="Oshida Y."/>
            <person name="Kitamura K."/>
            <person name="Iida T."/>
            <person name="Hattori M."/>
            <person name="Ohkuma M."/>
        </authorList>
    </citation>
    <scope>NUCLEOTIDE SEQUENCE [LARGE SCALE GENOMIC DNA]</scope>
    <source>
        <strain evidence="4">JCM 9152</strain>
    </source>
</reference>
<keyword evidence="5" id="KW-1185">Reference proteome</keyword>
<proteinExistence type="predicted"/>
<sequence length="212" mass="22860">MDDLKKLQPFHLDVLKEIGNIGAGNAATSLSLLLNKTIDMSVPDVRVVSLQEIPDQVGGADTEVAAIFLRIEGEAPGSMYFIANIADIEKMIRRLIGNDHFQLVSPPFDEMGISAFLEVGNILAGSYLSSFSDFTQLDLQPSVPGVSIDMAGAILSYGLIPISEVGDFAIVIDTEIVEVDEESEKVSGHFFLLPDPGSFQTIFKALGVEIDE</sequence>
<dbReference type="InterPro" id="IPR050992">
    <property type="entry name" value="CheZ_family_phosphatases"/>
</dbReference>
<dbReference type="Pfam" id="PF04509">
    <property type="entry name" value="CheC"/>
    <property type="match status" value="2"/>
</dbReference>
<dbReference type="GO" id="GO:0006935">
    <property type="term" value="P:chemotaxis"/>
    <property type="evidence" value="ECO:0007669"/>
    <property type="project" value="UniProtKB-KW"/>
</dbReference>
<dbReference type="InterPro" id="IPR028976">
    <property type="entry name" value="CheC-like_sf"/>
</dbReference>
<comment type="caution">
    <text evidence="4">The sequence shown here is derived from an EMBL/GenBank/DDBJ whole genome shotgun (WGS) entry which is preliminary data.</text>
</comment>
<name>W4QBC1_9BACI</name>
<dbReference type="SUPFAM" id="SSF103039">
    <property type="entry name" value="CheC-like"/>
    <property type="match status" value="1"/>
</dbReference>
<organism evidence="4 5">
    <name type="scientific">Halalkalibacter hemicellulosilyticusJCM 9152</name>
    <dbReference type="NCBI Taxonomy" id="1236971"/>
    <lineage>
        <taxon>Bacteria</taxon>
        <taxon>Bacillati</taxon>
        <taxon>Bacillota</taxon>
        <taxon>Bacilli</taxon>
        <taxon>Bacillales</taxon>
        <taxon>Bacillaceae</taxon>
        <taxon>Halalkalibacter</taxon>
    </lineage>
</organism>
<dbReference type="AlphaFoldDB" id="W4QBC1"/>
<dbReference type="CDD" id="cd17909">
    <property type="entry name" value="CheC_ClassI"/>
    <property type="match status" value="1"/>
</dbReference>
<evidence type="ECO:0000313" key="4">
    <source>
        <dbReference type="EMBL" id="GAE29267.1"/>
    </source>
</evidence>
<evidence type="ECO:0000256" key="2">
    <source>
        <dbReference type="ARBA" id="ARBA00022801"/>
    </source>
</evidence>
<feature type="domain" description="CheC-like protein" evidence="3">
    <location>
        <begin position="10"/>
        <end position="45"/>
    </location>
</feature>
<gene>
    <name evidence="4" type="ORF">JCM9152_614</name>
</gene>
<keyword evidence="2" id="KW-0378">Hydrolase</keyword>
<dbReference type="STRING" id="1236971.JCM9152_614"/>
<dbReference type="PANTHER" id="PTHR43693">
    <property type="entry name" value="PROTEIN PHOSPHATASE CHEZ"/>
    <property type="match status" value="1"/>
</dbReference>
<protein>
    <submittedName>
        <fullName evidence="4">Chemotaxis protein CheC-inhibitor of MCP methylation</fullName>
    </submittedName>
</protein>
<evidence type="ECO:0000259" key="3">
    <source>
        <dbReference type="Pfam" id="PF04509"/>
    </source>
</evidence>